<evidence type="ECO:0000256" key="4">
    <source>
        <dbReference type="ARBA" id="ARBA00022825"/>
    </source>
</evidence>
<organism evidence="5 6">
    <name type="scientific">Flexivirga caeni</name>
    <dbReference type="NCBI Taxonomy" id="2294115"/>
    <lineage>
        <taxon>Bacteria</taxon>
        <taxon>Bacillati</taxon>
        <taxon>Actinomycetota</taxon>
        <taxon>Actinomycetes</taxon>
        <taxon>Micrococcales</taxon>
        <taxon>Dermacoccaceae</taxon>
        <taxon>Flexivirga</taxon>
    </lineage>
</organism>
<name>A0A3M9M819_9MICO</name>
<keyword evidence="4" id="KW-0720">Serine protease</keyword>
<comment type="caution">
    <text evidence="5">The sequence shown here is derived from an EMBL/GenBank/DDBJ whole genome shotgun (WGS) entry which is preliminary data.</text>
</comment>
<dbReference type="GO" id="GO:0008236">
    <property type="term" value="F:serine-type peptidase activity"/>
    <property type="evidence" value="ECO:0007669"/>
    <property type="project" value="UniProtKB-KW"/>
</dbReference>
<dbReference type="EMBL" id="RJJQ01000010">
    <property type="protein sequence ID" value="RNI21714.1"/>
    <property type="molecule type" value="Genomic_DNA"/>
</dbReference>
<keyword evidence="3" id="KW-0378">Hydrolase</keyword>
<sequence>MTTERTILATSGGLRPGERTYFEFSELTQFAVDLAGVTGRAPRVCTISTACGDNPHVMHELGEAARVAGYDHSHLQLFSMPNVADPAEHLLAQDVIWVMGGSVANLLAVWRVHGLDRAMRAAWEAGVILTGVSAGSICWHAGGTTDSFGADLQPVTNGLALLPYGNGVHYDGEARRRPLMQRLVADGTLPESYCSDDGVGLLYRGTELLEAVAELDGAGAYHLVRDGDTAVETRIDPRRL</sequence>
<evidence type="ECO:0000256" key="2">
    <source>
        <dbReference type="ARBA" id="ARBA00022670"/>
    </source>
</evidence>
<evidence type="ECO:0000256" key="3">
    <source>
        <dbReference type="ARBA" id="ARBA00022801"/>
    </source>
</evidence>
<keyword evidence="6" id="KW-1185">Reference proteome</keyword>
<evidence type="ECO:0000256" key="1">
    <source>
        <dbReference type="ARBA" id="ARBA00006534"/>
    </source>
</evidence>
<dbReference type="Pfam" id="PF03575">
    <property type="entry name" value="Peptidase_S51"/>
    <property type="match status" value="1"/>
</dbReference>
<comment type="similarity">
    <text evidence="1">Belongs to the peptidase S51 family.</text>
</comment>
<reference evidence="5 6" key="1">
    <citation type="submission" date="2018-11" db="EMBL/GenBank/DDBJ databases">
        <title>Draft genome of Simplicispira Flexivirga sp. BO-16.</title>
        <authorList>
            <person name="Im W.T."/>
        </authorList>
    </citation>
    <scope>NUCLEOTIDE SEQUENCE [LARGE SCALE GENOMIC DNA]</scope>
    <source>
        <strain evidence="5 6">BO-16</strain>
    </source>
</reference>
<dbReference type="PANTHER" id="PTHR20842:SF0">
    <property type="entry name" value="ALPHA-ASPARTYL DIPEPTIDASE"/>
    <property type="match status" value="1"/>
</dbReference>
<dbReference type="Gene3D" id="3.40.50.880">
    <property type="match status" value="1"/>
</dbReference>
<accession>A0A3M9M819</accession>
<dbReference type="CDD" id="cd03146">
    <property type="entry name" value="GAT1_Peptidase_E"/>
    <property type="match status" value="1"/>
</dbReference>
<evidence type="ECO:0000313" key="6">
    <source>
        <dbReference type="Proteomes" id="UP000271678"/>
    </source>
</evidence>
<dbReference type="SUPFAM" id="SSF52317">
    <property type="entry name" value="Class I glutamine amidotransferase-like"/>
    <property type="match status" value="1"/>
</dbReference>
<dbReference type="InterPro" id="IPR005320">
    <property type="entry name" value="Peptidase_S51"/>
</dbReference>
<proteinExistence type="inferred from homology"/>
<dbReference type="PANTHER" id="PTHR20842">
    <property type="entry name" value="PROTEASE S51 ALPHA-ASPARTYL DIPEPTIDASE"/>
    <property type="match status" value="1"/>
</dbReference>
<dbReference type="Proteomes" id="UP000271678">
    <property type="component" value="Unassembled WGS sequence"/>
</dbReference>
<keyword evidence="2" id="KW-0645">Protease</keyword>
<gene>
    <name evidence="5" type="ORF">EFY87_11240</name>
</gene>
<dbReference type="RefSeq" id="WP_123271560.1">
    <property type="nucleotide sequence ID" value="NZ_RJJQ01000010.1"/>
</dbReference>
<dbReference type="GO" id="GO:0006508">
    <property type="term" value="P:proteolysis"/>
    <property type="evidence" value="ECO:0007669"/>
    <property type="project" value="UniProtKB-KW"/>
</dbReference>
<evidence type="ECO:0000313" key="5">
    <source>
        <dbReference type="EMBL" id="RNI21714.1"/>
    </source>
</evidence>
<dbReference type="AlphaFoldDB" id="A0A3M9M819"/>
<protein>
    <submittedName>
        <fullName evidence="5">Peptidase E</fullName>
    </submittedName>
</protein>
<dbReference type="InterPro" id="IPR029062">
    <property type="entry name" value="Class_I_gatase-like"/>
</dbReference>
<dbReference type="OrthoDB" id="9778515at2"/>